<protein>
    <submittedName>
        <fullName evidence="10">NAD-binding protein</fullName>
    </submittedName>
</protein>
<evidence type="ECO:0000259" key="9">
    <source>
        <dbReference type="PROSITE" id="PS51201"/>
    </source>
</evidence>
<organism evidence="10 11">
    <name type="scientific">Halomarina halobia</name>
    <dbReference type="NCBI Taxonomy" id="3033386"/>
    <lineage>
        <taxon>Archaea</taxon>
        <taxon>Methanobacteriati</taxon>
        <taxon>Methanobacteriota</taxon>
        <taxon>Stenosarchaea group</taxon>
        <taxon>Halobacteria</taxon>
        <taxon>Halobacteriales</taxon>
        <taxon>Natronomonadaceae</taxon>
        <taxon>Halomarina</taxon>
    </lineage>
</organism>
<dbReference type="SUPFAM" id="SSF51735">
    <property type="entry name" value="NAD(P)-binding Rossmann-fold domains"/>
    <property type="match status" value="1"/>
</dbReference>
<keyword evidence="4 8" id="KW-1133">Transmembrane helix</keyword>
<dbReference type="GeneID" id="79313877"/>
<comment type="subcellular location">
    <subcellularLocation>
        <location evidence="1">Cell membrane</location>
        <topology evidence="1">Multi-pass membrane protein</topology>
    </subcellularLocation>
</comment>
<comment type="caution">
    <text evidence="10">The sequence shown here is derived from an EMBL/GenBank/DDBJ whole genome shotgun (WGS) entry which is preliminary data.</text>
</comment>
<feature type="transmembrane region" description="Helical" evidence="8">
    <location>
        <begin position="200"/>
        <end position="222"/>
    </location>
</feature>
<gene>
    <name evidence="10" type="ORF">ACFQPE_06280</name>
</gene>
<dbReference type="InterPro" id="IPR013099">
    <property type="entry name" value="K_chnl_dom"/>
</dbReference>
<dbReference type="Gene3D" id="1.10.287.70">
    <property type="match status" value="1"/>
</dbReference>
<evidence type="ECO:0000313" key="11">
    <source>
        <dbReference type="Proteomes" id="UP001596547"/>
    </source>
</evidence>
<keyword evidence="6 8" id="KW-0472">Membrane</keyword>
<keyword evidence="2" id="KW-0813">Transport</keyword>
<feature type="transmembrane region" description="Helical" evidence="8">
    <location>
        <begin position="89"/>
        <end position="105"/>
    </location>
</feature>
<dbReference type="AlphaFoldDB" id="A0ABD6A7M9"/>
<dbReference type="GO" id="GO:0034220">
    <property type="term" value="P:monoatomic ion transmembrane transport"/>
    <property type="evidence" value="ECO:0007669"/>
    <property type="project" value="UniProtKB-KW"/>
</dbReference>
<dbReference type="InterPro" id="IPR050721">
    <property type="entry name" value="Trk_Ktr_HKT_K-transport"/>
</dbReference>
<dbReference type="Pfam" id="PF02254">
    <property type="entry name" value="TrkA_N"/>
    <property type="match status" value="1"/>
</dbReference>
<evidence type="ECO:0000256" key="3">
    <source>
        <dbReference type="ARBA" id="ARBA00022692"/>
    </source>
</evidence>
<proteinExistence type="predicted"/>
<dbReference type="PRINTS" id="PR01333">
    <property type="entry name" value="2POREKCHANEL"/>
</dbReference>
<evidence type="ECO:0000256" key="6">
    <source>
        <dbReference type="ARBA" id="ARBA00023136"/>
    </source>
</evidence>
<evidence type="ECO:0000256" key="1">
    <source>
        <dbReference type="ARBA" id="ARBA00004651"/>
    </source>
</evidence>
<dbReference type="InterPro" id="IPR003280">
    <property type="entry name" value="2pore_dom_K_chnl"/>
</dbReference>
<dbReference type="PANTHER" id="PTHR43833:SF9">
    <property type="entry name" value="POTASSIUM CHANNEL PROTEIN YUGO-RELATED"/>
    <property type="match status" value="1"/>
</dbReference>
<dbReference type="InterPro" id="IPR036291">
    <property type="entry name" value="NAD(P)-bd_dom_sf"/>
</dbReference>
<reference evidence="10 11" key="1">
    <citation type="journal article" date="2019" name="Int. J. Syst. Evol. Microbiol.">
        <title>The Global Catalogue of Microorganisms (GCM) 10K type strain sequencing project: providing services to taxonomists for standard genome sequencing and annotation.</title>
        <authorList>
            <consortium name="The Broad Institute Genomics Platform"/>
            <consortium name="The Broad Institute Genome Sequencing Center for Infectious Disease"/>
            <person name="Wu L."/>
            <person name="Ma J."/>
        </authorList>
    </citation>
    <scope>NUCLEOTIDE SEQUENCE [LARGE SCALE GENOMIC DNA]</scope>
    <source>
        <strain evidence="10 11">PSR21</strain>
    </source>
</reference>
<evidence type="ECO:0000256" key="8">
    <source>
        <dbReference type="SAM" id="Phobius"/>
    </source>
</evidence>
<sequence>MALRLPRVRDLTHPRVAVLLTAATAAVAVATGIGALANEAFARAVTPVPVVGVVNPDVRRTAAFTGTLVGFLLLLSARGLRRGSRLGRLSALAFLPFAALLGLLQSNPLSVPQIVLALVTLFAVVRNRRAFDRPSRLTGTQQATAVAVVGSQLYATLGAWVLREQFSGVETPVEAFYFALVTASTVGYGDVTPATDVARLFATSAIVIGTASFAAAAGSLLVPAIEARFATSLGTMTDRNLSLLEDHVVVAGYGDMTEPIIEELADSETEFAVVVEEPDDAAALRERDYLVYVGDPSDEDPLLAVGVERARAVVAATDDDAADALAVLTARELNPGVRIVAGASDRENVKKLKRAGADTVISPAVLGGHLLVRSALGTGGMEALAERLLDATDVRDL</sequence>
<dbReference type="GO" id="GO:0005886">
    <property type="term" value="C:plasma membrane"/>
    <property type="evidence" value="ECO:0007669"/>
    <property type="project" value="UniProtKB-SubCell"/>
</dbReference>
<dbReference type="SUPFAM" id="SSF81324">
    <property type="entry name" value="Voltage-gated potassium channels"/>
    <property type="match status" value="1"/>
</dbReference>
<name>A0ABD6A7M9_9EURY</name>
<evidence type="ECO:0000313" key="10">
    <source>
        <dbReference type="EMBL" id="MFC7316405.1"/>
    </source>
</evidence>
<dbReference type="Pfam" id="PF07885">
    <property type="entry name" value="Ion_trans_2"/>
    <property type="match status" value="1"/>
</dbReference>
<keyword evidence="11" id="KW-1185">Reference proteome</keyword>
<evidence type="ECO:0000256" key="5">
    <source>
        <dbReference type="ARBA" id="ARBA00023065"/>
    </source>
</evidence>
<dbReference type="Gene3D" id="3.40.50.720">
    <property type="entry name" value="NAD(P)-binding Rossmann-like Domain"/>
    <property type="match status" value="1"/>
</dbReference>
<keyword evidence="5" id="KW-0406">Ion transport</keyword>
<feature type="transmembrane region" description="Helical" evidence="8">
    <location>
        <begin position="58"/>
        <end position="77"/>
    </location>
</feature>
<dbReference type="PROSITE" id="PS51201">
    <property type="entry name" value="RCK_N"/>
    <property type="match status" value="1"/>
</dbReference>
<keyword evidence="3 8" id="KW-0812">Transmembrane</keyword>
<evidence type="ECO:0000256" key="7">
    <source>
        <dbReference type="ARBA" id="ARBA00023303"/>
    </source>
</evidence>
<dbReference type="InterPro" id="IPR003148">
    <property type="entry name" value="RCK_N"/>
</dbReference>
<evidence type="ECO:0000256" key="2">
    <source>
        <dbReference type="ARBA" id="ARBA00022448"/>
    </source>
</evidence>
<feature type="transmembrane region" description="Helical" evidence="8">
    <location>
        <begin position="111"/>
        <end position="131"/>
    </location>
</feature>
<dbReference type="Proteomes" id="UP001596547">
    <property type="component" value="Unassembled WGS sequence"/>
</dbReference>
<feature type="domain" description="RCK N-terminal" evidence="9">
    <location>
        <begin position="245"/>
        <end position="362"/>
    </location>
</feature>
<dbReference type="EMBL" id="JBHTBF010000002">
    <property type="protein sequence ID" value="MFC7316405.1"/>
    <property type="molecule type" value="Genomic_DNA"/>
</dbReference>
<dbReference type="RefSeq" id="WP_276304338.1">
    <property type="nucleotide sequence ID" value="NZ_CP119992.1"/>
</dbReference>
<keyword evidence="7" id="KW-0407">Ion channel</keyword>
<accession>A0ABD6A7M9</accession>
<dbReference type="PANTHER" id="PTHR43833">
    <property type="entry name" value="POTASSIUM CHANNEL PROTEIN 2-RELATED-RELATED"/>
    <property type="match status" value="1"/>
</dbReference>
<evidence type="ECO:0000256" key="4">
    <source>
        <dbReference type="ARBA" id="ARBA00022989"/>
    </source>
</evidence>